<reference evidence="2" key="1">
    <citation type="submission" date="2020-05" db="EMBL/GenBank/DDBJ databases">
        <authorList>
            <person name="Chiriac C."/>
            <person name="Salcher M."/>
            <person name="Ghai R."/>
            <person name="Kavagutti S V."/>
        </authorList>
    </citation>
    <scope>NUCLEOTIDE SEQUENCE</scope>
</reference>
<dbReference type="GO" id="GO:0016811">
    <property type="term" value="F:hydrolase activity, acting on carbon-nitrogen (but not peptide) bonds, in linear amides"/>
    <property type="evidence" value="ECO:0007669"/>
    <property type="project" value="InterPro"/>
</dbReference>
<dbReference type="InterPro" id="IPR050378">
    <property type="entry name" value="Metallo-dep_Hydrolases_sf"/>
</dbReference>
<dbReference type="GO" id="GO:0005829">
    <property type="term" value="C:cytosol"/>
    <property type="evidence" value="ECO:0007669"/>
    <property type="project" value="TreeGrafter"/>
</dbReference>
<dbReference type="PANTHER" id="PTHR11647:SF1">
    <property type="entry name" value="COLLAPSIN RESPONSE MEDIATOR PROTEIN"/>
    <property type="match status" value="1"/>
</dbReference>
<evidence type="ECO:0000313" key="2">
    <source>
        <dbReference type="EMBL" id="CAB4754339.1"/>
    </source>
</evidence>
<protein>
    <submittedName>
        <fullName evidence="2">Unannotated protein</fullName>
    </submittedName>
</protein>
<name>A0A6J6U7L2_9ZZZZ</name>
<dbReference type="InterPro" id="IPR011059">
    <property type="entry name" value="Metal-dep_hydrolase_composite"/>
</dbReference>
<dbReference type="InterPro" id="IPR023100">
    <property type="entry name" value="D-aminoacylase_insert_dom_sf"/>
</dbReference>
<dbReference type="Gene3D" id="3.30.1490.130">
    <property type="entry name" value="D-aminoacylase. Domain 3"/>
    <property type="match status" value="1"/>
</dbReference>
<dbReference type="AlphaFoldDB" id="A0A6J6U7L2"/>
<dbReference type="Gene3D" id="2.30.40.10">
    <property type="entry name" value="Urease, subunit C, domain 1"/>
    <property type="match status" value="1"/>
</dbReference>
<proteinExistence type="predicted"/>
<dbReference type="InterPro" id="IPR013108">
    <property type="entry name" value="Amidohydro_3"/>
</dbReference>
<dbReference type="InterPro" id="IPR032466">
    <property type="entry name" value="Metal_Hydrolase"/>
</dbReference>
<dbReference type="Pfam" id="PF07969">
    <property type="entry name" value="Amidohydro_3"/>
    <property type="match status" value="1"/>
</dbReference>
<dbReference type="SUPFAM" id="SSF51338">
    <property type="entry name" value="Composite domain of metallo-dependent hydrolases"/>
    <property type="match status" value="2"/>
</dbReference>
<dbReference type="PANTHER" id="PTHR11647">
    <property type="entry name" value="HYDRANTOINASE/DIHYDROPYRIMIDINASE FAMILY MEMBER"/>
    <property type="match status" value="1"/>
</dbReference>
<sequence>MLDVIITGGSVIDGMGSPARNADLGVRDRRIVTIAEPGEITESATRHIDARGFIVAPGFVDPHTHYDAQLLWDPAATPSSLHGVTSVIGGNCGFTLAPLAPGDADFLRRMMARVEGMPLEALEQGLSWDWQTFGEFLDQFEGNVGVNAGFMVGHSAIRRLVMGPDATTRDATPTEIDAMEQVLRDSLAAGGLGWSTSLSYSHNDGDNEPVPSRQATRPELLRLAAAVHDYAGTSLEFITSGCLGQFSEDEIELMIDLSTTADRPLNWNVLSINPNNASVHEHQLSAATRAAERGGRIVALAMPENGPSRLCFHDYFALFSLPLWKDVFGLAVPERTAKFADIGVRRELDAIANSPDAGALRGLARWASLEIGTTFDAANDGLGGRTVGDVAEERGQTAFDAMCDISVADGLRTTFWTSSFMGAREAAVRADVLRDGRVLVGGSDAGAHLDRMCGARYPTMFLAGLVREHQVVSLEDAVQLMTDVPARYFGLRDRGRLVEGAFADIVVFDAATVAADRIVNVADLPGGAERLTSAAIGIEHVLVNGTAIVEHGALTGARPGVVLRAGRDTDPINA</sequence>
<feature type="domain" description="Amidohydrolase 3" evidence="1">
    <location>
        <begin position="48"/>
        <end position="546"/>
    </location>
</feature>
<gene>
    <name evidence="2" type="ORF">UFOPK2754_01994</name>
</gene>
<accession>A0A6J6U7L2</accession>
<dbReference type="SUPFAM" id="SSF51556">
    <property type="entry name" value="Metallo-dependent hydrolases"/>
    <property type="match status" value="1"/>
</dbReference>
<dbReference type="EMBL" id="CAEZYR010000076">
    <property type="protein sequence ID" value="CAB4754339.1"/>
    <property type="molecule type" value="Genomic_DNA"/>
</dbReference>
<organism evidence="2">
    <name type="scientific">freshwater metagenome</name>
    <dbReference type="NCBI Taxonomy" id="449393"/>
    <lineage>
        <taxon>unclassified sequences</taxon>
        <taxon>metagenomes</taxon>
        <taxon>ecological metagenomes</taxon>
    </lineage>
</organism>
<dbReference type="Gene3D" id="3.20.20.140">
    <property type="entry name" value="Metal-dependent hydrolases"/>
    <property type="match status" value="2"/>
</dbReference>
<evidence type="ECO:0000259" key="1">
    <source>
        <dbReference type="Pfam" id="PF07969"/>
    </source>
</evidence>
<dbReference type="GO" id="GO:0016812">
    <property type="term" value="F:hydrolase activity, acting on carbon-nitrogen (but not peptide) bonds, in cyclic amides"/>
    <property type="evidence" value="ECO:0007669"/>
    <property type="project" value="TreeGrafter"/>
</dbReference>